<proteinExistence type="predicted"/>
<evidence type="ECO:0000313" key="3">
    <source>
        <dbReference type="Proteomes" id="UP000028058"/>
    </source>
</evidence>
<evidence type="ECO:0000313" key="2">
    <source>
        <dbReference type="EMBL" id="RKM97253.1"/>
    </source>
</evidence>
<dbReference type="Proteomes" id="UP000028058">
    <property type="component" value="Unassembled WGS sequence"/>
</dbReference>
<sequence>MTTHQPNAPTAPRGEAAAGTAAAGREAGLATDLPAAVSHRHVRTAPAAAASEFEDTARP</sequence>
<keyword evidence="3" id="KW-1185">Reference proteome</keyword>
<comment type="caution">
    <text evidence="2">The sequence shown here is derived from an EMBL/GenBank/DDBJ whole genome shotgun (WGS) entry which is preliminary data.</text>
</comment>
<organism evidence="2 3">
    <name type="scientific">Streptomyces xinghaiensis</name>
    <dbReference type="NCBI Taxonomy" id="1038928"/>
    <lineage>
        <taxon>Bacteria</taxon>
        <taxon>Bacillati</taxon>
        <taxon>Actinomycetota</taxon>
        <taxon>Actinomycetes</taxon>
        <taxon>Kitasatosporales</taxon>
        <taxon>Streptomycetaceae</taxon>
        <taxon>Streptomyces</taxon>
    </lineage>
</organism>
<accession>A0A3R7EVU1</accession>
<reference evidence="2 3" key="1">
    <citation type="journal article" date="2014" name="Genome Announc.">
        <title>Draft Genome Sequence of Streptomyces fradiae ATCC 19609, a Strain Highly Sensitive to Antibiotics.</title>
        <authorList>
            <person name="Bekker O.B."/>
            <person name="Klimina K.M."/>
            <person name="Vatlin A.A."/>
            <person name="Zakharevich N.V."/>
            <person name="Kasianov A.S."/>
            <person name="Danilenko V.N."/>
        </authorList>
    </citation>
    <scope>NUCLEOTIDE SEQUENCE [LARGE SCALE GENOMIC DNA]</scope>
    <source>
        <strain evidence="2 3">ATCC 19609</strain>
    </source>
</reference>
<feature type="compositionally biased region" description="Low complexity" evidence="1">
    <location>
        <begin position="8"/>
        <end position="28"/>
    </location>
</feature>
<dbReference type="EMBL" id="JNAD02000003">
    <property type="protein sequence ID" value="RKM97253.1"/>
    <property type="molecule type" value="Genomic_DNA"/>
</dbReference>
<feature type="region of interest" description="Disordered" evidence="1">
    <location>
        <begin position="1"/>
        <end position="59"/>
    </location>
</feature>
<dbReference type="AlphaFoldDB" id="A0A3R7EVU1"/>
<protein>
    <submittedName>
        <fullName evidence="2">Uncharacterized protein</fullName>
    </submittedName>
</protein>
<evidence type="ECO:0000256" key="1">
    <source>
        <dbReference type="SAM" id="MobiDB-lite"/>
    </source>
</evidence>
<gene>
    <name evidence="2" type="ORF">SFRA_008435</name>
</gene>
<name>A0A3R7EVU1_9ACTN</name>